<dbReference type="VEuPathDB" id="MicrosporidiaDB:EHP00_53"/>
<organism evidence="1 2">
    <name type="scientific">Ecytonucleospora hepatopenaei</name>
    <dbReference type="NCBI Taxonomy" id="646526"/>
    <lineage>
        <taxon>Eukaryota</taxon>
        <taxon>Fungi</taxon>
        <taxon>Fungi incertae sedis</taxon>
        <taxon>Microsporidia</taxon>
        <taxon>Enterocytozoonidae</taxon>
        <taxon>Ecytonucleospora</taxon>
    </lineage>
</organism>
<evidence type="ECO:0000313" key="1">
    <source>
        <dbReference type="EMBL" id="OQS54547.1"/>
    </source>
</evidence>
<name>A0A1W0E5K1_9MICR</name>
<accession>A0A1W0E5K1</accession>
<gene>
    <name evidence="1" type="ORF">EHP00_53</name>
</gene>
<dbReference type="AlphaFoldDB" id="A0A1W0E5K1"/>
<evidence type="ECO:0000313" key="2">
    <source>
        <dbReference type="Proteomes" id="UP000192758"/>
    </source>
</evidence>
<dbReference type="Proteomes" id="UP000192758">
    <property type="component" value="Unassembled WGS sequence"/>
</dbReference>
<proteinExistence type="predicted"/>
<keyword evidence="2" id="KW-1185">Reference proteome</keyword>
<dbReference type="EMBL" id="MNPJ01000019">
    <property type="protein sequence ID" value="OQS54547.1"/>
    <property type="molecule type" value="Genomic_DNA"/>
</dbReference>
<dbReference type="OrthoDB" id="10518246at2759"/>
<sequence length="94" mass="11206">MKFEFNKYEKIEGLSVVELKEILKTLEQNKLEEFKKILKETIDKRRSRISYYSKKLSSEAENTKIMLNILWNTLNVKTKEMAQVFKKIEDDLSG</sequence>
<protein>
    <submittedName>
        <fullName evidence="1">Uncharacterized protein</fullName>
    </submittedName>
</protein>
<comment type="caution">
    <text evidence="1">The sequence shown here is derived from an EMBL/GenBank/DDBJ whole genome shotgun (WGS) entry which is preliminary data.</text>
</comment>
<reference evidence="1 2" key="1">
    <citation type="journal article" date="2017" name="Environ. Microbiol.">
        <title>Decay of the glycolytic pathway and adaptation to intranuclear parasitism within Enterocytozoonidae microsporidia.</title>
        <authorList>
            <person name="Wiredu Boakye D."/>
            <person name="Jaroenlak P."/>
            <person name="Prachumwat A."/>
            <person name="Williams T.A."/>
            <person name="Bateman K.S."/>
            <person name="Itsathitphaisarn O."/>
            <person name="Sritunyalucksana K."/>
            <person name="Paszkiewicz K.H."/>
            <person name="Moore K.A."/>
            <person name="Stentiford G.D."/>
            <person name="Williams B.A."/>
        </authorList>
    </citation>
    <scope>NUCLEOTIDE SEQUENCE [LARGE SCALE GENOMIC DNA]</scope>
    <source>
        <strain evidence="1 2">TH1</strain>
    </source>
</reference>